<reference evidence="2 3" key="1">
    <citation type="submission" date="2019-12" db="EMBL/GenBank/DDBJ databases">
        <title>Auraticoccus cholistani sp. nov., an actinomycete isolated from soil of Cholistan desert.</title>
        <authorList>
            <person name="Cheema M.T."/>
        </authorList>
    </citation>
    <scope>NUCLEOTIDE SEQUENCE [LARGE SCALE GENOMIC DNA]</scope>
    <source>
        <strain evidence="2 3">F435</strain>
    </source>
</reference>
<dbReference type="InterPro" id="IPR029063">
    <property type="entry name" value="SAM-dependent_MTases_sf"/>
</dbReference>
<name>A0A6A9UY13_9ACTN</name>
<dbReference type="EMBL" id="WPCU01000005">
    <property type="protein sequence ID" value="MVA76307.1"/>
    <property type="molecule type" value="Genomic_DNA"/>
</dbReference>
<sequence length="232" mass="24615">MPAPEPVSLTTLARAQGPRGELALRERRSPGTAPVHELVVNGAFAMDSAEVASERRLAELVAERGRLGRVVVGGLGLGYTAAALLDAGVQRLEVVELEPDLVAWARAGLTEQLGRVAADPRCTLHTADVVSWLEEAATGWADAVLLDVDNGPDFLIHPDNARLYSAPLLARALALLVPGGLLAVWCQGRTPELQQALTRLGPTEEVVVPVRRGRHAIGYAIYLTTAPAIVQP</sequence>
<evidence type="ECO:0000313" key="3">
    <source>
        <dbReference type="Proteomes" id="UP000435304"/>
    </source>
</evidence>
<protein>
    <recommendedName>
        <fullName evidence="4">Spermidine synthase</fullName>
    </recommendedName>
</protein>
<keyword evidence="1" id="KW-0620">Polyamine biosynthesis</keyword>
<gene>
    <name evidence="2" type="ORF">GC722_09760</name>
</gene>
<dbReference type="GO" id="GO:0006596">
    <property type="term" value="P:polyamine biosynthetic process"/>
    <property type="evidence" value="ECO:0007669"/>
    <property type="project" value="UniProtKB-KW"/>
</dbReference>
<organism evidence="2 3">
    <name type="scientific">Auraticoccus cholistanensis</name>
    <dbReference type="NCBI Taxonomy" id="2656650"/>
    <lineage>
        <taxon>Bacteria</taxon>
        <taxon>Bacillati</taxon>
        <taxon>Actinomycetota</taxon>
        <taxon>Actinomycetes</taxon>
        <taxon>Propionibacteriales</taxon>
        <taxon>Propionibacteriaceae</taxon>
        <taxon>Auraticoccus</taxon>
    </lineage>
</organism>
<evidence type="ECO:0000256" key="1">
    <source>
        <dbReference type="ARBA" id="ARBA00023115"/>
    </source>
</evidence>
<dbReference type="PANTHER" id="PTHR43317">
    <property type="entry name" value="THERMOSPERMINE SYNTHASE ACAULIS5"/>
    <property type="match status" value="1"/>
</dbReference>
<dbReference type="Gene3D" id="3.40.50.150">
    <property type="entry name" value="Vaccinia Virus protein VP39"/>
    <property type="match status" value="1"/>
</dbReference>
<accession>A0A6A9UY13</accession>
<dbReference type="AlphaFoldDB" id="A0A6A9UY13"/>
<comment type="caution">
    <text evidence="2">The sequence shown here is derived from an EMBL/GenBank/DDBJ whole genome shotgun (WGS) entry which is preliminary data.</text>
</comment>
<evidence type="ECO:0000313" key="2">
    <source>
        <dbReference type="EMBL" id="MVA76307.1"/>
    </source>
</evidence>
<proteinExistence type="predicted"/>
<dbReference type="PANTHER" id="PTHR43317:SF3">
    <property type="entry name" value="BLR2883 PROTEIN"/>
    <property type="match status" value="1"/>
</dbReference>
<evidence type="ECO:0008006" key="4">
    <source>
        <dbReference type="Google" id="ProtNLM"/>
    </source>
</evidence>
<dbReference type="SUPFAM" id="SSF53335">
    <property type="entry name" value="S-adenosyl-L-methionine-dependent methyltransferases"/>
    <property type="match status" value="1"/>
</dbReference>
<dbReference type="RefSeq" id="WP_156609678.1">
    <property type="nucleotide sequence ID" value="NZ_WPCU01000005.1"/>
</dbReference>
<dbReference type="Proteomes" id="UP000435304">
    <property type="component" value="Unassembled WGS sequence"/>
</dbReference>
<keyword evidence="3" id="KW-1185">Reference proteome</keyword>